<dbReference type="Proteomes" id="UP001151309">
    <property type="component" value="Unassembled WGS sequence"/>
</dbReference>
<dbReference type="NCBIfam" id="NF009084">
    <property type="entry name" value="PRK12419.1"/>
    <property type="match status" value="1"/>
</dbReference>
<keyword evidence="5 7" id="KW-0808">Transferase</keyword>
<dbReference type="PANTHER" id="PTHR21058">
    <property type="entry name" value="6,7-DIMETHYL-8-RIBITYLLUMAZINE SYNTHASE DMRL SYNTHASE LUMAZINE SYNTHASE"/>
    <property type="match status" value="1"/>
</dbReference>
<comment type="pathway">
    <text evidence="1 7">Cofactor biosynthesis; riboflavin biosynthesis; riboflavin from 2-hydroxy-3-oxobutyl phosphate and 5-amino-6-(D-ribitylamino)uracil: step 1/2.</text>
</comment>
<evidence type="ECO:0000256" key="6">
    <source>
        <dbReference type="ARBA" id="ARBA00048785"/>
    </source>
</evidence>
<comment type="similarity">
    <text evidence="2 7">Belongs to the DMRL synthase family.</text>
</comment>
<evidence type="ECO:0000256" key="2">
    <source>
        <dbReference type="ARBA" id="ARBA00007424"/>
    </source>
</evidence>
<keyword evidence="9" id="KW-1185">Reference proteome</keyword>
<comment type="caution">
    <text evidence="8">The sequence shown here is derived from an EMBL/GenBank/DDBJ whole genome shotgun (WGS) entry which is preliminary data.</text>
</comment>
<comment type="catalytic activity">
    <reaction evidence="6 7">
        <text>(2S)-2-hydroxy-3-oxobutyl phosphate + 5-amino-6-(D-ribitylamino)uracil = 6,7-dimethyl-8-(1-D-ribityl)lumazine + phosphate + 2 H2O + H(+)</text>
        <dbReference type="Rhea" id="RHEA:26152"/>
        <dbReference type="ChEBI" id="CHEBI:15377"/>
        <dbReference type="ChEBI" id="CHEBI:15378"/>
        <dbReference type="ChEBI" id="CHEBI:15934"/>
        <dbReference type="ChEBI" id="CHEBI:43474"/>
        <dbReference type="ChEBI" id="CHEBI:58201"/>
        <dbReference type="ChEBI" id="CHEBI:58830"/>
        <dbReference type="EC" id="2.5.1.78"/>
    </reaction>
</comment>
<feature type="binding site" evidence="7">
    <location>
        <position position="19"/>
    </location>
    <ligand>
        <name>5-amino-6-(D-ribitylamino)uracil</name>
        <dbReference type="ChEBI" id="CHEBI:15934"/>
    </ligand>
</feature>
<keyword evidence="4 7" id="KW-0686">Riboflavin biosynthesis</keyword>
<accession>A0A9X3KGY7</accession>
<comment type="caution">
    <text evidence="7">Lacks conserved residue(s) required for the propagation of feature annotation.</text>
</comment>
<dbReference type="PANTHER" id="PTHR21058:SF0">
    <property type="entry name" value="6,7-DIMETHYL-8-RIBITYLLUMAZINE SYNTHASE"/>
    <property type="match status" value="1"/>
</dbReference>
<dbReference type="GO" id="GO:0009349">
    <property type="term" value="C:riboflavin synthase complex"/>
    <property type="evidence" value="ECO:0007669"/>
    <property type="project" value="InterPro"/>
</dbReference>
<evidence type="ECO:0000256" key="4">
    <source>
        <dbReference type="ARBA" id="ARBA00022619"/>
    </source>
</evidence>
<proteinExistence type="inferred from homology"/>
<evidence type="ECO:0000313" key="9">
    <source>
        <dbReference type="Proteomes" id="UP001151309"/>
    </source>
</evidence>
<feature type="binding site" evidence="7">
    <location>
        <begin position="76"/>
        <end position="78"/>
    </location>
    <ligand>
        <name>5-amino-6-(D-ribitylamino)uracil</name>
        <dbReference type="ChEBI" id="CHEBI:15934"/>
    </ligand>
</feature>
<dbReference type="SUPFAM" id="SSF52121">
    <property type="entry name" value="Lumazine synthase"/>
    <property type="match status" value="1"/>
</dbReference>
<sequence length="157" mass="17281">MNPRLASHPDSVALIRARWHSEIVDKAVESFLTTWNGKENAGHVEVVDVPGALEIPLHAQCLARTGRYKAIVCCAFIVDGGIYRHDFVAGTVLDAMMRVQLDTDVPILSAVLTPHHFQESEAQIDFFKNHFVLKGSELAMACRSILGARQSLSGTKE</sequence>
<dbReference type="GO" id="GO:0000906">
    <property type="term" value="F:6,7-dimethyl-8-ribityllumazine synthase activity"/>
    <property type="evidence" value="ECO:0007669"/>
    <property type="project" value="UniProtKB-UniRule"/>
</dbReference>
<dbReference type="EC" id="2.5.1.78" evidence="3 7"/>
<evidence type="ECO:0000256" key="5">
    <source>
        <dbReference type="ARBA" id="ARBA00022679"/>
    </source>
</evidence>
<gene>
    <name evidence="7" type="primary">ribH</name>
    <name evidence="8" type="ORF">O9X94_19620</name>
</gene>
<dbReference type="Pfam" id="PF00885">
    <property type="entry name" value="DMRL_synthase"/>
    <property type="match status" value="1"/>
</dbReference>
<dbReference type="HAMAP" id="MF_00178">
    <property type="entry name" value="Lumazine_synth"/>
    <property type="match status" value="1"/>
</dbReference>
<name>A0A9X3KGY7_9HYPH</name>
<dbReference type="InterPro" id="IPR036467">
    <property type="entry name" value="LS/RS_sf"/>
</dbReference>
<dbReference type="AlphaFoldDB" id="A0A9X3KGY7"/>
<feature type="binding site" evidence="7">
    <location>
        <begin position="52"/>
        <end position="54"/>
    </location>
    <ligand>
        <name>5-amino-6-(D-ribitylamino)uracil</name>
        <dbReference type="ChEBI" id="CHEBI:15934"/>
    </ligand>
</feature>
<dbReference type="Gene3D" id="3.40.50.960">
    <property type="entry name" value="Lumazine/riboflavin synthase"/>
    <property type="match status" value="1"/>
</dbReference>
<evidence type="ECO:0000256" key="7">
    <source>
        <dbReference type="HAMAP-Rule" id="MF_00178"/>
    </source>
</evidence>
<protein>
    <recommendedName>
        <fullName evidence="3 7">6,7-dimethyl-8-ribityllumazine synthase</fullName>
        <shortName evidence="7">DMRL synthase</shortName>
        <shortName evidence="7">LS</shortName>
        <shortName evidence="7">Lumazine synthase</shortName>
        <ecNumber evidence="3 7">2.5.1.78</ecNumber>
    </recommendedName>
</protein>
<comment type="function">
    <text evidence="7">Catalyzes the formation of 6,7-dimethyl-8-ribityllumazine by condensation of 5-amino-6-(D-ribitylamino)uracil with 3,4-dihydroxy-2-butanone 4-phosphate. This is the penultimate step in the biosynthesis of riboflavin.</text>
</comment>
<organism evidence="8 9">
    <name type="scientific">Agrobacterium leguminum</name>
    <dbReference type="NCBI Taxonomy" id="2792015"/>
    <lineage>
        <taxon>Bacteria</taxon>
        <taxon>Pseudomonadati</taxon>
        <taxon>Pseudomonadota</taxon>
        <taxon>Alphaproteobacteria</taxon>
        <taxon>Hyphomicrobiales</taxon>
        <taxon>Rhizobiaceae</taxon>
        <taxon>Rhizobium/Agrobacterium group</taxon>
        <taxon>Agrobacterium</taxon>
    </lineage>
</organism>
<evidence type="ECO:0000256" key="1">
    <source>
        <dbReference type="ARBA" id="ARBA00004917"/>
    </source>
</evidence>
<evidence type="ECO:0000256" key="3">
    <source>
        <dbReference type="ARBA" id="ARBA00012664"/>
    </source>
</evidence>
<dbReference type="InterPro" id="IPR034964">
    <property type="entry name" value="LS"/>
</dbReference>
<dbReference type="GO" id="GO:0005829">
    <property type="term" value="C:cytosol"/>
    <property type="evidence" value="ECO:0007669"/>
    <property type="project" value="TreeGrafter"/>
</dbReference>
<evidence type="ECO:0000313" key="8">
    <source>
        <dbReference type="EMBL" id="MCZ7911538.1"/>
    </source>
</evidence>
<feature type="active site" description="Proton donor" evidence="7">
    <location>
        <position position="84"/>
    </location>
</feature>
<dbReference type="RefSeq" id="WP_269832311.1">
    <property type="nucleotide sequence ID" value="NZ_JAPZLT010000012.1"/>
</dbReference>
<reference evidence="8" key="1">
    <citation type="submission" date="2022-12" db="EMBL/GenBank/DDBJ databases">
        <title>Draft genome sequences of 22 rhizogenic Agrobacterium biovar 1 strains, the causative agent of hairy root disease.</title>
        <authorList>
            <person name="Kim N."/>
            <person name="Vargas P."/>
            <person name="Rediers H."/>
        </authorList>
    </citation>
    <scope>NUCLEOTIDE SEQUENCE</scope>
    <source>
        <strain evidence="8">ST07.17.026</strain>
    </source>
</reference>
<dbReference type="InterPro" id="IPR002180">
    <property type="entry name" value="LS/RS"/>
</dbReference>
<dbReference type="GO" id="GO:0009231">
    <property type="term" value="P:riboflavin biosynthetic process"/>
    <property type="evidence" value="ECO:0007669"/>
    <property type="project" value="UniProtKB-UniRule"/>
</dbReference>
<feature type="binding site" evidence="7">
    <location>
        <position position="109"/>
    </location>
    <ligand>
        <name>5-amino-6-(D-ribitylamino)uracil</name>
        <dbReference type="ChEBI" id="CHEBI:15934"/>
    </ligand>
</feature>
<dbReference type="EMBL" id="JAPZLT010000012">
    <property type="protein sequence ID" value="MCZ7911538.1"/>
    <property type="molecule type" value="Genomic_DNA"/>
</dbReference>